<dbReference type="OrthoDB" id="9763774at2"/>
<dbReference type="InterPro" id="IPR001932">
    <property type="entry name" value="PPM-type_phosphatase-like_dom"/>
</dbReference>
<sequence length="132" mass="15004">MHFISVPQHWYHLTNWKVQLAPGLVAASESRDALHFLHYVTGLRMTSDVYATMDLALIDLQLGRLHSWKAGAMATYIVRGNTCERIDHQTAPLGFSNHSALVEQNIELKHGDQIWMISDGIFDDTIEMDVQE</sequence>
<dbReference type="Gene3D" id="3.60.40.10">
    <property type="entry name" value="PPM-type phosphatase domain"/>
    <property type="match status" value="1"/>
</dbReference>
<dbReference type="Pfam" id="PF07228">
    <property type="entry name" value="SpoIIE"/>
    <property type="match status" value="1"/>
</dbReference>
<feature type="domain" description="PPM-type phosphatase" evidence="1">
    <location>
        <begin position="32"/>
        <end position="125"/>
    </location>
</feature>
<dbReference type="InterPro" id="IPR036457">
    <property type="entry name" value="PPM-type-like_dom_sf"/>
</dbReference>
<accession>A0A264W372</accession>
<dbReference type="Proteomes" id="UP000217065">
    <property type="component" value="Unassembled WGS sequence"/>
</dbReference>
<keyword evidence="3" id="KW-1185">Reference proteome</keyword>
<dbReference type="RefSeq" id="WP_094942886.1">
    <property type="nucleotide sequence ID" value="NZ_NOKQ01000213.1"/>
</dbReference>
<name>A0A264W372_9BACL</name>
<evidence type="ECO:0000313" key="3">
    <source>
        <dbReference type="Proteomes" id="UP000217065"/>
    </source>
</evidence>
<dbReference type="SUPFAM" id="SSF81606">
    <property type="entry name" value="PP2C-like"/>
    <property type="match status" value="1"/>
</dbReference>
<evidence type="ECO:0000313" key="2">
    <source>
        <dbReference type="EMBL" id="OZS78022.1"/>
    </source>
</evidence>
<organism evidence="2 3">
    <name type="scientific">Tetzosporium hominis</name>
    <dbReference type="NCBI Taxonomy" id="2020506"/>
    <lineage>
        <taxon>Bacteria</taxon>
        <taxon>Bacillati</taxon>
        <taxon>Bacillota</taxon>
        <taxon>Bacilli</taxon>
        <taxon>Bacillales</taxon>
        <taxon>Caryophanaceae</taxon>
        <taxon>Tetzosporium</taxon>
    </lineage>
</organism>
<dbReference type="AlphaFoldDB" id="A0A264W372"/>
<proteinExistence type="predicted"/>
<reference evidence="2 3" key="1">
    <citation type="submission" date="2017-07" db="EMBL/GenBank/DDBJ databases">
        <title>Tetzosporium hominis gen.nov. sp.nov.</title>
        <authorList>
            <person name="Tetz G."/>
            <person name="Tetz V."/>
        </authorList>
    </citation>
    <scope>NUCLEOTIDE SEQUENCE [LARGE SCALE GENOMIC DNA]</scope>
    <source>
        <strain evidence="2 3">VT-49</strain>
    </source>
</reference>
<dbReference type="EMBL" id="NOKQ01000213">
    <property type="protein sequence ID" value="OZS78022.1"/>
    <property type="molecule type" value="Genomic_DNA"/>
</dbReference>
<gene>
    <name evidence="2" type="ORF">CF394_08215</name>
</gene>
<comment type="caution">
    <text evidence="2">The sequence shown here is derived from an EMBL/GenBank/DDBJ whole genome shotgun (WGS) entry which is preliminary data.</text>
</comment>
<evidence type="ECO:0000259" key="1">
    <source>
        <dbReference type="Pfam" id="PF07228"/>
    </source>
</evidence>
<protein>
    <recommendedName>
        <fullName evidence="1">PPM-type phosphatase domain-containing protein</fullName>
    </recommendedName>
</protein>